<feature type="compositionally biased region" description="Acidic residues" evidence="4">
    <location>
        <begin position="7"/>
        <end position="20"/>
    </location>
</feature>
<keyword evidence="6" id="KW-1185">Reference proteome</keyword>
<feature type="region of interest" description="Disordered" evidence="4">
    <location>
        <begin position="1"/>
        <end position="20"/>
    </location>
</feature>
<evidence type="ECO:0000256" key="3">
    <source>
        <dbReference type="ARBA" id="ARBA00023187"/>
    </source>
</evidence>
<dbReference type="Pfam" id="PF04889">
    <property type="entry name" value="Cwf_Cwc_15"/>
    <property type="match status" value="1"/>
</dbReference>
<evidence type="ECO:0000256" key="1">
    <source>
        <dbReference type="ARBA" id="ARBA00006644"/>
    </source>
</evidence>
<organism evidence="5 6">
    <name type="scientific">Oopsacas minuta</name>
    <dbReference type="NCBI Taxonomy" id="111878"/>
    <lineage>
        <taxon>Eukaryota</taxon>
        <taxon>Metazoa</taxon>
        <taxon>Porifera</taxon>
        <taxon>Hexactinellida</taxon>
        <taxon>Hexasterophora</taxon>
        <taxon>Lyssacinosida</taxon>
        <taxon>Leucopsacidae</taxon>
        <taxon>Oopsacas</taxon>
    </lineage>
</organism>
<gene>
    <name evidence="5" type="ORF">LOD99_4112</name>
</gene>
<keyword evidence="2" id="KW-0507">mRNA processing</keyword>
<reference evidence="5 6" key="1">
    <citation type="journal article" date="2023" name="BMC Biol.">
        <title>The compact genome of the sponge Oopsacas minuta (Hexactinellida) is lacking key metazoan core genes.</title>
        <authorList>
            <person name="Santini S."/>
            <person name="Schenkelaars Q."/>
            <person name="Jourda C."/>
            <person name="Duchesne M."/>
            <person name="Belahbib H."/>
            <person name="Rocher C."/>
            <person name="Selva M."/>
            <person name="Riesgo A."/>
            <person name="Vervoort M."/>
            <person name="Leys S.P."/>
            <person name="Kodjabachian L."/>
            <person name="Le Bivic A."/>
            <person name="Borchiellini C."/>
            <person name="Claverie J.M."/>
            <person name="Renard E."/>
        </authorList>
    </citation>
    <scope>NUCLEOTIDE SEQUENCE [LARGE SCALE GENOMIC DNA]</scope>
    <source>
        <strain evidence="5">SPO-2</strain>
    </source>
</reference>
<dbReference type="PANTHER" id="PTHR12718:SF2">
    <property type="entry name" value="SPLICEOSOME-ASSOCIATED PROTEIN CWC15 HOMOLOG"/>
    <property type="match status" value="1"/>
</dbReference>
<keyword evidence="3" id="KW-0508">mRNA splicing</keyword>
<dbReference type="InterPro" id="IPR006973">
    <property type="entry name" value="Cwf_Cwc_15"/>
</dbReference>
<comment type="similarity">
    <text evidence="1">Belongs to the CWC15 family.</text>
</comment>
<protein>
    <recommendedName>
        <fullName evidence="7">Spliceosome-associated protein CWC15 homolog</fullName>
    </recommendedName>
</protein>
<name>A0AAV7JVP7_9METZ</name>
<dbReference type="EMBL" id="JAKMXF010000297">
    <property type="protein sequence ID" value="KAI6652726.1"/>
    <property type="molecule type" value="Genomic_DNA"/>
</dbReference>
<evidence type="ECO:0008006" key="7">
    <source>
        <dbReference type="Google" id="ProtNLM"/>
    </source>
</evidence>
<comment type="caution">
    <text evidence="5">The sequence shown here is derived from an EMBL/GenBank/DDBJ whole genome shotgun (WGS) entry which is preliminary data.</text>
</comment>
<dbReference type="PANTHER" id="PTHR12718">
    <property type="entry name" value="CELL CYCLE CONTROL PROTEIN CWF15"/>
    <property type="match status" value="1"/>
</dbReference>
<evidence type="ECO:0000256" key="4">
    <source>
        <dbReference type="SAM" id="MobiDB-lite"/>
    </source>
</evidence>
<dbReference type="GO" id="GO:0071013">
    <property type="term" value="C:catalytic step 2 spliceosome"/>
    <property type="evidence" value="ECO:0007669"/>
    <property type="project" value="TreeGrafter"/>
</dbReference>
<evidence type="ECO:0000256" key="2">
    <source>
        <dbReference type="ARBA" id="ARBA00022664"/>
    </source>
</evidence>
<accession>A0AAV7JVP7</accession>
<evidence type="ECO:0000313" key="5">
    <source>
        <dbReference type="EMBL" id="KAI6652726.1"/>
    </source>
</evidence>
<dbReference type="GO" id="GO:0045292">
    <property type="term" value="P:mRNA cis splicing, via spliceosome"/>
    <property type="evidence" value="ECO:0007669"/>
    <property type="project" value="TreeGrafter"/>
</dbReference>
<dbReference type="GO" id="GO:0003723">
    <property type="term" value="F:RNA binding"/>
    <property type="evidence" value="ECO:0007669"/>
    <property type="project" value="TreeGrafter"/>
</dbReference>
<feature type="region of interest" description="Disordered" evidence="4">
    <location>
        <begin position="34"/>
        <end position="55"/>
    </location>
</feature>
<dbReference type="Proteomes" id="UP001165289">
    <property type="component" value="Unassembled WGS sequence"/>
</dbReference>
<evidence type="ECO:0000313" key="6">
    <source>
        <dbReference type="Proteomes" id="UP001165289"/>
    </source>
</evidence>
<sequence>MAKRNEEFDEHDDESDDDTAELLAELQAIKKERREEEIRQEAEKKAEEEKIRNEHLLTGNPLLNYQTQSYKVKRRWDDDVVFKNCAKGDDNKGQHFINDTIRSEFHKKFMSKYIK</sequence>
<proteinExistence type="inferred from homology"/>
<dbReference type="AlphaFoldDB" id="A0AAV7JVP7"/>